<sequence length="83" mass="8537">MGGCFVFVMGGVLALGLAAAMAGLFGFGCVAASVALGIVFAYLRKKHAAEEKSFVWVAVMAVVLFAVGAPLAAFACWLFFMPA</sequence>
<keyword evidence="1" id="KW-1133">Transmembrane helix</keyword>
<evidence type="ECO:0000313" key="3">
    <source>
        <dbReference type="Proteomes" id="UP000267368"/>
    </source>
</evidence>
<reference evidence="3" key="1">
    <citation type="submission" date="2018-05" db="EMBL/GenBank/DDBJ databases">
        <title>Genome Sequencing of selected type strains of the family Eggerthellaceae.</title>
        <authorList>
            <person name="Danylec N."/>
            <person name="Stoll D.A."/>
            <person name="Doetsch A."/>
            <person name="Huch M."/>
        </authorList>
    </citation>
    <scope>NUCLEOTIDE SEQUENCE [LARGE SCALE GENOMIC DNA]</scope>
    <source>
        <strain evidence="3">DSM 17537</strain>
    </source>
</reference>
<feature type="transmembrane region" description="Helical" evidence="1">
    <location>
        <begin position="12"/>
        <end position="42"/>
    </location>
</feature>
<comment type="caution">
    <text evidence="2">The sequence shown here is derived from an EMBL/GenBank/DDBJ whole genome shotgun (WGS) entry which is preliminary data.</text>
</comment>
<protein>
    <submittedName>
        <fullName evidence="2">Uncharacterized protein</fullName>
    </submittedName>
</protein>
<keyword evidence="3" id="KW-1185">Reference proteome</keyword>
<dbReference type="AlphaFoldDB" id="A0A3N0AIS7"/>
<evidence type="ECO:0000256" key="1">
    <source>
        <dbReference type="SAM" id="Phobius"/>
    </source>
</evidence>
<evidence type="ECO:0000313" key="2">
    <source>
        <dbReference type="EMBL" id="RNL21701.1"/>
    </source>
</evidence>
<dbReference type="EMBL" id="QICB01000001">
    <property type="protein sequence ID" value="RNL21701.1"/>
    <property type="molecule type" value="Genomic_DNA"/>
</dbReference>
<proteinExistence type="predicted"/>
<keyword evidence="1" id="KW-0472">Membrane</keyword>
<feature type="transmembrane region" description="Helical" evidence="1">
    <location>
        <begin position="54"/>
        <end position="80"/>
    </location>
</feature>
<accession>A0A3N0AIS7</accession>
<gene>
    <name evidence="2" type="ORF">DMP07_02405</name>
</gene>
<keyword evidence="1" id="KW-0812">Transmembrane</keyword>
<organism evidence="2 3">
    <name type="scientific">Slackia faecicanis</name>
    <dbReference type="NCBI Taxonomy" id="255723"/>
    <lineage>
        <taxon>Bacteria</taxon>
        <taxon>Bacillati</taxon>
        <taxon>Actinomycetota</taxon>
        <taxon>Coriobacteriia</taxon>
        <taxon>Eggerthellales</taxon>
        <taxon>Eggerthellaceae</taxon>
        <taxon>Slackia</taxon>
    </lineage>
</organism>
<dbReference type="Proteomes" id="UP000267368">
    <property type="component" value="Unassembled WGS sequence"/>
</dbReference>
<name>A0A3N0AIS7_9ACTN</name>